<keyword evidence="2" id="KW-1185">Reference proteome</keyword>
<organism evidence="1 2">
    <name type="scientific">Anthostomella pinea</name>
    <dbReference type="NCBI Taxonomy" id="933095"/>
    <lineage>
        <taxon>Eukaryota</taxon>
        <taxon>Fungi</taxon>
        <taxon>Dikarya</taxon>
        <taxon>Ascomycota</taxon>
        <taxon>Pezizomycotina</taxon>
        <taxon>Sordariomycetes</taxon>
        <taxon>Xylariomycetidae</taxon>
        <taxon>Xylariales</taxon>
        <taxon>Xylariaceae</taxon>
        <taxon>Anthostomella</taxon>
    </lineage>
</organism>
<comment type="caution">
    <text evidence="1">The sequence shown here is derived from an EMBL/GenBank/DDBJ whole genome shotgun (WGS) entry which is preliminary data.</text>
</comment>
<proteinExistence type="predicted"/>
<dbReference type="Proteomes" id="UP001295740">
    <property type="component" value="Unassembled WGS sequence"/>
</dbReference>
<gene>
    <name evidence="1" type="ORF">KHLLAP_LOCUS11404</name>
</gene>
<reference evidence="1" key="1">
    <citation type="submission" date="2023-10" db="EMBL/GenBank/DDBJ databases">
        <authorList>
            <person name="Hackl T."/>
        </authorList>
    </citation>
    <scope>NUCLEOTIDE SEQUENCE</scope>
</reference>
<evidence type="ECO:0000313" key="2">
    <source>
        <dbReference type="Proteomes" id="UP001295740"/>
    </source>
</evidence>
<name>A0AAI8VTS6_9PEZI</name>
<dbReference type="EMBL" id="CAUWAG010000018">
    <property type="protein sequence ID" value="CAJ2510936.1"/>
    <property type="molecule type" value="Genomic_DNA"/>
</dbReference>
<protein>
    <submittedName>
        <fullName evidence="1">Uu.00g065610.m01.CDS01</fullName>
    </submittedName>
</protein>
<sequence>MVKREWGKKLSNLNFMRNLKYGNAFDLEMARIYCHQAARVKGRSRALAMNIKLMFENAIPGWTLANRHKYDPFGLDGQRIPTR</sequence>
<dbReference type="AlphaFoldDB" id="A0AAI8VTS6"/>
<evidence type="ECO:0000313" key="1">
    <source>
        <dbReference type="EMBL" id="CAJ2510936.1"/>
    </source>
</evidence>
<accession>A0AAI8VTS6</accession>